<evidence type="ECO:0000313" key="2">
    <source>
        <dbReference type="EMBL" id="VVG73081.1"/>
    </source>
</evidence>
<keyword evidence="1" id="KW-0472">Membrane</keyword>
<proteinExistence type="predicted"/>
<keyword evidence="1" id="KW-0812">Transmembrane</keyword>
<reference evidence="2 3" key="1">
    <citation type="submission" date="2019-08" db="EMBL/GenBank/DDBJ databases">
        <authorList>
            <person name="Peeters C."/>
        </authorList>
    </citation>
    <scope>NUCLEOTIDE SEQUENCE [LARGE SCALE GENOMIC DNA]</scope>
    <source>
        <strain evidence="2 3">LMG 18089</strain>
    </source>
</reference>
<dbReference type="Proteomes" id="UP000364291">
    <property type="component" value="Unassembled WGS sequence"/>
</dbReference>
<name>A0A5E5P909_9BURK</name>
<dbReference type="AlphaFoldDB" id="A0A5E5P909"/>
<evidence type="ECO:0000256" key="1">
    <source>
        <dbReference type="SAM" id="Phobius"/>
    </source>
</evidence>
<organism evidence="2 3">
    <name type="scientific">Pandoraea apista</name>
    <dbReference type="NCBI Taxonomy" id="93218"/>
    <lineage>
        <taxon>Bacteria</taxon>
        <taxon>Pseudomonadati</taxon>
        <taxon>Pseudomonadota</taxon>
        <taxon>Betaproteobacteria</taxon>
        <taxon>Burkholderiales</taxon>
        <taxon>Burkholderiaceae</taxon>
        <taxon>Pandoraea</taxon>
    </lineage>
</organism>
<dbReference type="OrthoDB" id="4080816at2"/>
<evidence type="ECO:0008006" key="4">
    <source>
        <dbReference type="Google" id="ProtNLM"/>
    </source>
</evidence>
<feature type="transmembrane region" description="Helical" evidence="1">
    <location>
        <begin position="248"/>
        <end position="266"/>
    </location>
</feature>
<feature type="transmembrane region" description="Helical" evidence="1">
    <location>
        <begin position="272"/>
        <end position="290"/>
    </location>
</feature>
<evidence type="ECO:0000313" key="3">
    <source>
        <dbReference type="Proteomes" id="UP000364291"/>
    </source>
</evidence>
<dbReference type="RefSeq" id="WP_143811698.1">
    <property type="nucleotide sequence ID" value="NZ_CABPSX010000009.1"/>
</dbReference>
<keyword evidence="1" id="KW-1133">Transmembrane helix</keyword>
<protein>
    <recommendedName>
        <fullName evidence="4">Transmembrane protein</fullName>
    </recommendedName>
</protein>
<accession>A0A5E5P909</accession>
<gene>
    <name evidence="2" type="ORF">PAP18089_04084</name>
</gene>
<dbReference type="EMBL" id="CABPSX010000009">
    <property type="protein sequence ID" value="VVG73081.1"/>
    <property type="molecule type" value="Genomic_DNA"/>
</dbReference>
<sequence>MSHPVFLESPPWPRMPEGRKGELKTYFSADGPSLEANAHIPLFWRTLFAADDIHFAYVVDDFDPDEAAVELEEFLENATPAERDAKYPYLVTTKALALERTTRRRDHLIALLGERFRPIYDAFVDYISTAYGPFILVRTSGLPDVTEATDWLATELDQITALDHGPQIHADLAEEIADLKRVADTDAVWRTTGAGNPGAEVNPWPSQSLVEVFPACAPRARYAASKPLDAQPSGDKHRYRDPNKLDKVLEWVAIFVFAGAFVGTWAATHSVWQSILATVVATAVMAWLLVRVRRID</sequence>